<name>A0A7I9V5A6_9ACTN</name>
<dbReference type="EMBL" id="BJOV01000002">
    <property type="protein sequence ID" value="GEE00598.1"/>
    <property type="molecule type" value="Genomic_DNA"/>
</dbReference>
<organism evidence="2 3">
    <name type="scientific">Gordonia spumicola</name>
    <dbReference type="NCBI Taxonomy" id="589161"/>
    <lineage>
        <taxon>Bacteria</taxon>
        <taxon>Bacillati</taxon>
        <taxon>Actinomycetota</taxon>
        <taxon>Actinomycetes</taxon>
        <taxon>Mycobacteriales</taxon>
        <taxon>Gordoniaceae</taxon>
        <taxon>Gordonia</taxon>
    </lineage>
</organism>
<feature type="domain" description="Carrier" evidence="1">
    <location>
        <begin position="13"/>
        <end position="68"/>
    </location>
</feature>
<dbReference type="Pfam" id="PF00550">
    <property type="entry name" value="PP-binding"/>
    <property type="match status" value="1"/>
</dbReference>
<evidence type="ECO:0000313" key="2">
    <source>
        <dbReference type="EMBL" id="GEE00598.1"/>
    </source>
</evidence>
<dbReference type="Proteomes" id="UP000444960">
    <property type="component" value="Unassembled WGS sequence"/>
</dbReference>
<protein>
    <recommendedName>
        <fullName evidence="1">Carrier domain-containing protein</fullName>
    </recommendedName>
</protein>
<dbReference type="AlphaFoldDB" id="A0A7I9V5A6"/>
<dbReference type="SUPFAM" id="SSF47336">
    <property type="entry name" value="ACP-like"/>
    <property type="match status" value="1"/>
</dbReference>
<accession>A0A7I9V5A6</accession>
<dbReference type="InterPro" id="IPR036736">
    <property type="entry name" value="ACP-like_sf"/>
</dbReference>
<sequence length="72" mass="8009">MLEKSQFIVDLVDILFVDPAELTSNTDLMDLGLTSISLARLVDIWRERGVQADFAALAENTSVRNWLTVLSA</sequence>
<evidence type="ECO:0000313" key="3">
    <source>
        <dbReference type="Proteomes" id="UP000444960"/>
    </source>
</evidence>
<reference evidence="3" key="1">
    <citation type="submission" date="2019-06" db="EMBL/GenBank/DDBJ databases">
        <title>Gordonia isolated from sludge of a wastewater treatment plant.</title>
        <authorList>
            <person name="Tamura T."/>
            <person name="Aoyama K."/>
            <person name="Kang Y."/>
            <person name="Saito S."/>
            <person name="Akiyama N."/>
            <person name="Yazawa K."/>
            <person name="Gonoi T."/>
            <person name="Mikami Y."/>
        </authorList>
    </citation>
    <scope>NUCLEOTIDE SEQUENCE [LARGE SCALE GENOMIC DNA]</scope>
    <source>
        <strain evidence="3">NBRC 107696</strain>
    </source>
</reference>
<dbReference type="RefSeq" id="WP_161894470.1">
    <property type="nucleotide sequence ID" value="NZ_BJOV01000002.1"/>
</dbReference>
<dbReference type="Gene3D" id="1.10.1200.10">
    <property type="entry name" value="ACP-like"/>
    <property type="match status" value="1"/>
</dbReference>
<proteinExistence type="predicted"/>
<evidence type="ECO:0000259" key="1">
    <source>
        <dbReference type="Pfam" id="PF00550"/>
    </source>
</evidence>
<keyword evidence="3" id="KW-1185">Reference proteome</keyword>
<comment type="caution">
    <text evidence="2">The sequence shown here is derived from an EMBL/GenBank/DDBJ whole genome shotgun (WGS) entry which is preliminary data.</text>
</comment>
<dbReference type="OrthoDB" id="4630103at2"/>
<gene>
    <name evidence="2" type="ORF">nbrc107696_10440</name>
</gene>
<dbReference type="InterPro" id="IPR009081">
    <property type="entry name" value="PP-bd_ACP"/>
</dbReference>